<dbReference type="InterPro" id="IPR036976">
    <property type="entry name" value="RimM_N_sf"/>
</dbReference>
<organism evidence="8 9">
    <name type="scientific">Halarcobacter mediterraneus</name>
    <dbReference type="NCBI Taxonomy" id="2023153"/>
    <lineage>
        <taxon>Bacteria</taxon>
        <taxon>Pseudomonadati</taxon>
        <taxon>Campylobacterota</taxon>
        <taxon>Epsilonproteobacteria</taxon>
        <taxon>Campylobacterales</taxon>
        <taxon>Arcobacteraceae</taxon>
        <taxon>Halarcobacter</taxon>
    </lineage>
</organism>
<dbReference type="PANTHER" id="PTHR33692">
    <property type="entry name" value="RIBOSOME MATURATION FACTOR RIMM"/>
    <property type="match status" value="1"/>
</dbReference>
<dbReference type="RefSeq" id="WP_129062320.1">
    <property type="nucleotide sequence ID" value="NZ_NXIE01000005.1"/>
</dbReference>
<dbReference type="HAMAP" id="MF_00014">
    <property type="entry name" value="Ribosome_mat_RimM"/>
    <property type="match status" value="1"/>
</dbReference>
<comment type="subunit">
    <text evidence="5">Binds ribosomal protein uS19.</text>
</comment>
<feature type="domain" description="RimM N-terminal" evidence="6">
    <location>
        <begin position="7"/>
        <end position="81"/>
    </location>
</feature>
<dbReference type="PANTHER" id="PTHR33692:SF1">
    <property type="entry name" value="RIBOSOME MATURATION FACTOR RIMM"/>
    <property type="match status" value="1"/>
</dbReference>
<evidence type="ECO:0000256" key="5">
    <source>
        <dbReference type="HAMAP-Rule" id="MF_00014"/>
    </source>
</evidence>
<keyword evidence="3 5" id="KW-0698">rRNA processing</keyword>
<evidence type="ECO:0000259" key="6">
    <source>
        <dbReference type="Pfam" id="PF01782"/>
    </source>
</evidence>
<dbReference type="AlphaFoldDB" id="A0A4Q1ATR4"/>
<evidence type="ECO:0000259" key="7">
    <source>
        <dbReference type="Pfam" id="PF24986"/>
    </source>
</evidence>
<keyword evidence="1 5" id="KW-0963">Cytoplasm</keyword>
<comment type="caution">
    <text evidence="8">The sequence shown here is derived from an EMBL/GenBank/DDBJ whole genome shotgun (WGS) entry which is preliminary data.</text>
</comment>
<dbReference type="GO" id="GO:0006364">
    <property type="term" value="P:rRNA processing"/>
    <property type="evidence" value="ECO:0007669"/>
    <property type="project" value="UniProtKB-UniRule"/>
</dbReference>
<dbReference type="Gene3D" id="2.40.30.60">
    <property type="entry name" value="RimM"/>
    <property type="match status" value="1"/>
</dbReference>
<dbReference type="GO" id="GO:0042274">
    <property type="term" value="P:ribosomal small subunit biogenesis"/>
    <property type="evidence" value="ECO:0007669"/>
    <property type="project" value="UniProtKB-UniRule"/>
</dbReference>
<dbReference type="Pfam" id="PF01782">
    <property type="entry name" value="RimM"/>
    <property type="match status" value="1"/>
</dbReference>
<name>A0A4Q1ATR4_9BACT</name>
<comment type="similarity">
    <text evidence="5">Belongs to the RimM family.</text>
</comment>
<dbReference type="EMBL" id="NXIE01000005">
    <property type="protein sequence ID" value="RXK11867.1"/>
    <property type="molecule type" value="Genomic_DNA"/>
</dbReference>
<dbReference type="InterPro" id="IPR011961">
    <property type="entry name" value="RimM"/>
</dbReference>
<comment type="subcellular location">
    <subcellularLocation>
        <location evidence="5">Cytoplasm</location>
    </subcellularLocation>
</comment>
<evidence type="ECO:0000256" key="3">
    <source>
        <dbReference type="ARBA" id="ARBA00022552"/>
    </source>
</evidence>
<sequence length="176" mass="20774">MNDRIYVAKLGKAVGLKGHLRLFIESDFPEQFKKGTSFTTNKNLTLTIEEYNPNRDLVKFQDYNDVDTAKRLTNQFLYTTIEQTKNSCNLENNEYFWFDIINCNIKENNQDLGKVVEIHRYPLEDYLEIKTAEDLVKKNLPKTFLIPYNVDNYILNVDIKNKEIEVKNSYEILENS</sequence>
<dbReference type="InterPro" id="IPR056792">
    <property type="entry name" value="PRC_RimM"/>
</dbReference>
<dbReference type="InterPro" id="IPR009000">
    <property type="entry name" value="Transl_B-barrel_sf"/>
</dbReference>
<dbReference type="Proteomes" id="UP000289718">
    <property type="component" value="Unassembled WGS sequence"/>
</dbReference>
<protein>
    <recommendedName>
        <fullName evidence="5">Ribosome maturation factor RimM</fullName>
    </recommendedName>
</protein>
<proteinExistence type="inferred from homology"/>
<dbReference type="GO" id="GO:0005840">
    <property type="term" value="C:ribosome"/>
    <property type="evidence" value="ECO:0007669"/>
    <property type="project" value="InterPro"/>
</dbReference>
<evidence type="ECO:0000256" key="1">
    <source>
        <dbReference type="ARBA" id="ARBA00022490"/>
    </source>
</evidence>
<reference evidence="8 9" key="1">
    <citation type="submission" date="2017-09" db="EMBL/GenBank/DDBJ databases">
        <title>Genomics of the genus Arcobacter.</title>
        <authorList>
            <person name="Perez-Cataluna A."/>
            <person name="Figueras M.J."/>
            <person name="Salas-Masso N."/>
        </authorList>
    </citation>
    <scope>NUCLEOTIDE SEQUENCE [LARGE SCALE GENOMIC DNA]</scope>
    <source>
        <strain evidence="8 9">F156-34</strain>
    </source>
</reference>
<keyword evidence="2 5" id="KW-0690">Ribosome biogenesis</keyword>
<comment type="domain">
    <text evidence="5">The PRC barrel domain binds ribosomal protein uS19.</text>
</comment>
<dbReference type="Gene3D" id="2.30.30.240">
    <property type="entry name" value="PRC-barrel domain"/>
    <property type="match status" value="1"/>
</dbReference>
<evidence type="ECO:0000256" key="2">
    <source>
        <dbReference type="ARBA" id="ARBA00022517"/>
    </source>
</evidence>
<evidence type="ECO:0000313" key="9">
    <source>
        <dbReference type="Proteomes" id="UP000289718"/>
    </source>
</evidence>
<evidence type="ECO:0000256" key="4">
    <source>
        <dbReference type="ARBA" id="ARBA00023186"/>
    </source>
</evidence>
<evidence type="ECO:0000313" key="8">
    <source>
        <dbReference type="EMBL" id="RXK11867.1"/>
    </source>
</evidence>
<dbReference type="OrthoDB" id="9810331at2"/>
<dbReference type="SUPFAM" id="SSF50447">
    <property type="entry name" value="Translation proteins"/>
    <property type="match status" value="1"/>
</dbReference>
<accession>A0A4Q1ATR4</accession>
<keyword evidence="9" id="KW-1185">Reference proteome</keyword>
<dbReference type="SUPFAM" id="SSF50346">
    <property type="entry name" value="PRC-barrel domain"/>
    <property type="match status" value="1"/>
</dbReference>
<dbReference type="GO" id="GO:0043022">
    <property type="term" value="F:ribosome binding"/>
    <property type="evidence" value="ECO:0007669"/>
    <property type="project" value="InterPro"/>
</dbReference>
<dbReference type="InterPro" id="IPR002676">
    <property type="entry name" value="RimM_N"/>
</dbReference>
<dbReference type="NCBIfam" id="TIGR02273">
    <property type="entry name" value="16S_RimM"/>
    <property type="match status" value="1"/>
</dbReference>
<keyword evidence="4 5" id="KW-0143">Chaperone</keyword>
<dbReference type="Pfam" id="PF24986">
    <property type="entry name" value="PRC_RimM"/>
    <property type="match status" value="1"/>
</dbReference>
<gene>
    <name evidence="5 8" type="primary">rimM</name>
    <name evidence="8" type="ORF">CP965_11840</name>
</gene>
<feature type="domain" description="Ribosome maturation factor RimM PRC barrel" evidence="7">
    <location>
        <begin position="97"/>
        <end position="167"/>
    </location>
</feature>
<comment type="function">
    <text evidence="5">An accessory protein needed during the final step in the assembly of 30S ribosomal subunit, possibly for assembly of the head region. Essential for efficient processing of 16S rRNA. May be needed both before and after RbfA during the maturation of 16S rRNA. It has affinity for free ribosomal 30S subunits but not for 70S ribosomes.</text>
</comment>
<dbReference type="InterPro" id="IPR011033">
    <property type="entry name" value="PRC_barrel-like_sf"/>
</dbReference>
<dbReference type="GO" id="GO:0005737">
    <property type="term" value="C:cytoplasm"/>
    <property type="evidence" value="ECO:0007669"/>
    <property type="project" value="UniProtKB-SubCell"/>
</dbReference>